<proteinExistence type="predicted"/>
<keyword evidence="4" id="KW-1185">Reference proteome</keyword>
<feature type="compositionally biased region" description="Basic residues" evidence="1">
    <location>
        <begin position="252"/>
        <end position="269"/>
    </location>
</feature>
<feature type="compositionally biased region" description="Basic and acidic residues" evidence="1">
    <location>
        <begin position="270"/>
        <end position="280"/>
    </location>
</feature>
<organism evidence="3 4">
    <name type="scientific">Paraburkholderia elongata</name>
    <dbReference type="NCBI Taxonomy" id="2675747"/>
    <lineage>
        <taxon>Bacteria</taxon>
        <taxon>Pseudomonadati</taxon>
        <taxon>Pseudomonadota</taxon>
        <taxon>Betaproteobacteria</taxon>
        <taxon>Burkholderiales</taxon>
        <taxon>Burkholderiaceae</taxon>
        <taxon>Paraburkholderia</taxon>
    </lineage>
</organism>
<comment type="caution">
    <text evidence="3">The sequence shown here is derived from an EMBL/GenBank/DDBJ whole genome shotgun (WGS) entry which is preliminary data.</text>
</comment>
<dbReference type="AlphaFoldDB" id="A0A972SJ55"/>
<sequence>MAQPLFQLQSGVKFPAFPTPEQATVLAQWIGCQRFIYNGKVEEDQLFAAQRRMALRAGVTECVTPADQQYAHFKTELSPWLSEVPSQILRNGAVRWRNAKQRQLQGLARAPRRRTQANFNSVMLTSELFEFRPDIDPATGKAIFQLFLGTKSRPLGALRIKAHRPFGIPKIVTIRREARNRWYVSFSYEHAPPEILRTPAELACELNGLSDEQIELVSLGADRNVRDNCVATSEGTFFAVPAVVKARLERKAKGRKRHQRKLARQQKGSRNREKARDRLARSYAYQQRAKRRRAQDQPRTRHV</sequence>
<feature type="region of interest" description="Disordered" evidence="1">
    <location>
        <begin position="250"/>
        <end position="303"/>
    </location>
</feature>
<dbReference type="EMBL" id="WOEZ01000056">
    <property type="protein sequence ID" value="NPT55330.1"/>
    <property type="molecule type" value="Genomic_DNA"/>
</dbReference>
<evidence type="ECO:0000313" key="3">
    <source>
        <dbReference type="EMBL" id="NPT55330.1"/>
    </source>
</evidence>
<dbReference type="InterPro" id="IPR021027">
    <property type="entry name" value="Transposase_put_HTH"/>
</dbReference>
<evidence type="ECO:0000256" key="1">
    <source>
        <dbReference type="SAM" id="MobiDB-lite"/>
    </source>
</evidence>
<dbReference type="Proteomes" id="UP000655523">
    <property type="component" value="Unassembled WGS sequence"/>
</dbReference>
<gene>
    <name evidence="3" type="ORF">GNZ13_12140</name>
</gene>
<evidence type="ECO:0000259" key="2">
    <source>
        <dbReference type="Pfam" id="PF12323"/>
    </source>
</evidence>
<name>A0A972SJ55_9BURK</name>
<feature type="compositionally biased region" description="Basic and acidic residues" evidence="1">
    <location>
        <begin position="294"/>
        <end position="303"/>
    </location>
</feature>
<feature type="domain" description="Transposase putative helix-turn-helix" evidence="2">
    <location>
        <begin position="11"/>
        <end position="38"/>
    </location>
</feature>
<dbReference type="Pfam" id="PF12323">
    <property type="entry name" value="HTH_OrfB_IS605"/>
    <property type="match status" value="1"/>
</dbReference>
<evidence type="ECO:0000313" key="4">
    <source>
        <dbReference type="Proteomes" id="UP000655523"/>
    </source>
</evidence>
<reference evidence="3 4" key="1">
    <citation type="submission" date="2019-11" db="EMBL/GenBank/DDBJ databases">
        <title>Metabolism of dissolved organic matter in forest soils.</title>
        <authorList>
            <person name="Cyle K.T."/>
            <person name="Wilhelm R.C."/>
            <person name="Martinez C.E."/>
        </authorList>
    </citation>
    <scope>NUCLEOTIDE SEQUENCE [LARGE SCALE GENOMIC DNA]</scope>
    <source>
        <strain evidence="3 4">5N</strain>
    </source>
</reference>
<accession>A0A972SJ55</accession>
<protein>
    <submittedName>
        <fullName evidence="3">Helix-turn-helix domain-containing protein</fullName>
    </submittedName>
</protein>